<dbReference type="EMBL" id="LFVU01000002">
    <property type="protein sequence ID" value="KMT23250.1"/>
    <property type="molecule type" value="Genomic_DNA"/>
</dbReference>
<evidence type="ECO:0000313" key="2">
    <source>
        <dbReference type="EMBL" id="KMT23250.1"/>
    </source>
</evidence>
<protein>
    <recommendedName>
        <fullName evidence="1">Putative amidase domain-containing protein</fullName>
    </recommendedName>
</protein>
<dbReference type="PATRIC" id="fig|1121307.3.peg.2265"/>
<proteinExistence type="predicted"/>
<dbReference type="Pfam" id="PF12671">
    <property type="entry name" value="Amidase_6"/>
    <property type="match status" value="1"/>
</dbReference>
<dbReference type="RefSeq" id="WP_048569325.1">
    <property type="nucleotide sequence ID" value="NZ_LFVU01000002.1"/>
</dbReference>
<reference evidence="2 3" key="1">
    <citation type="submission" date="2015-06" db="EMBL/GenBank/DDBJ databases">
        <title>Draft genome sequence of the purine-degrading Clostridium cylindrosporum HC-1 (DSM 605).</title>
        <authorList>
            <person name="Poehlein A."/>
            <person name="Schiel-Bengelsdorf B."/>
            <person name="Bengelsdorf F."/>
            <person name="Daniel R."/>
            <person name="Duerre P."/>
        </authorList>
    </citation>
    <scope>NUCLEOTIDE SEQUENCE [LARGE SCALE GENOMIC DNA]</scope>
    <source>
        <strain evidence="2 3">DSM 605</strain>
    </source>
</reference>
<dbReference type="STRING" id="1121307.CLCY_6c01310"/>
<dbReference type="OrthoDB" id="9812429at2"/>
<evidence type="ECO:0000313" key="3">
    <source>
        <dbReference type="Proteomes" id="UP000036756"/>
    </source>
</evidence>
<comment type="caution">
    <text evidence="2">The sequence shown here is derived from an EMBL/GenBank/DDBJ whole genome shotgun (WGS) entry which is preliminary data.</text>
</comment>
<dbReference type="PANTHER" id="PTHR40032">
    <property type="entry name" value="EXPORTED PROTEIN-RELATED"/>
    <property type="match status" value="1"/>
</dbReference>
<dbReference type="Proteomes" id="UP000036756">
    <property type="component" value="Unassembled WGS sequence"/>
</dbReference>
<keyword evidence="3" id="KW-1185">Reference proteome</keyword>
<dbReference type="InterPro" id="IPR024301">
    <property type="entry name" value="Amidase_6"/>
</dbReference>
<name>A0A0J8DB07_CLOCY</name>
<accession>A0A0J8DB07</accession>
<dbReference type="PANTHER" id="PTHR40032:SF1">
    <property type="entry name" value="EXPORTED PROTEIN"/>
    <property type="match status" value="1"/>
</dbReference>
<organism evidence="2 3">
    <name type="scientific">Clostridium cylindrosporum DSM 605</name>
    <dbReference type="NCBI Taxonomy" id="1121307"/>
    <lineage>
        <taxon>Bacteria</taxon>
        <taxon>Bacillati</taxon>
        <taxon>Bacillota</taxon>
        <taxon>Clostridia</taxon>
        <taxon>Eubacteriales</taxon>
        <taxon>Clostridiaceae</taxon>
        <taxon>Clostridium</taxon>
    </lineage>
</organism>
<gene>
    <name evidence="2" type="ORF">CLCY_6c01310</name>
</gene>
<feature type="domain" description="Putative amidase" evidence="1">
    <location>
        <begin position="53"/>
        <end position="208"/>
    </location>
</feature>
<evidence type="ECO:0000259" key="1">
    <source>
        <dbReference type="Pfam" id="PF12671"/>
    </source>
</evidence>
<sequence length="222" mass="25309">MIDKKKIYDDIFHNPKYKNISYHEMETLYKNALIGVYDDSVIPEPKVKIKYAYSPKNAVDYAMKYALNYNPNYPHYAGIGGDCANFVSQALYAGGKPMIGRDATSLKSWFCRSRNKWDVKLISSTWRGASAFALYWRANANAFKDFGSSYFENLESFREIYNYGVRGDALSLLDSYGKAYHTLIIVDYDNGDLICASHSYDSNNRSLLAAEPEGGVRIYRMS</sequence>
<dbReference type="AlphaFoldDB" id="A0A0J8DB07"/>